<feature type="compositionally biased region" description="Basic residues" evidence="1">
    <location>
        <begin position="1"/>
        <end position="16"/>
    </location>
</feature>
<name>A0A6C0HBP0_9ZZZZ</name>
<reference evidence="2" key="1">
    <citation type="journal article" date="2020" name="Nature">
        <title>Giant virus diversity and host interactions through global metagenomics.</title>
        <authorList>
            <person name="Schulz F."/>
            <person name="Roux S."/>
            <person name="Paez-Espino D."/>
            <person name="Jungbluth S."/>
            <person name="Walsh D.A."/>
            <person name="Denef V.J."/>
            <person name="McMahon K.D."/>
            <person name="Konstantinidis K.T."/>
            <person name="Eloe-Fadrosh E.A."/>
            <person name="Kyrpides N.C."/>
            <person name="Woyke T."/>
        </authorList>
    </citation>
    <scope>NUCLEOTIDE SEQUENCE</scope>
    <source>
        <strain evidence="2">GVMAG-M-3300023179-90</strain>
    </source>
</reference>
<dbReference type="AlphaFoldDB" id="A0A6C0HBP0"/>
<accession>A0A6C0HBP0</accession>
<proteinExistence type="predicted"/>
<protein>
    <submittedName>
        <fullName evidence="2">Uncharacterized protein</fullName>
    </submittedName>
</protein>
<evidence type="ECO:0000256" key="1">
    <source>
        <dbReference type="SAM" id="MobiDB-lite"/>
    </source>
</evidence>
<sequence>MRNHSNRTRKNSRKTSKYVMKAGNPTRNKTQKQITKIQNKIMTLETKYQKKENKYDEFKEKHQSKALEERLLGEELDRLEEAGKEANKKQIDKLQKKYDKLGSIVSKEKSKMKREVEDLDDITIEIERLKDEMKELENSL</sequence>
<organism evidence="2">
    <name type="scientific">viral metagenome</name>
    <dbReference type="NCBI Taxonomy" id="1070528"/>
    <lineage>
        <taxon>unclassified sequences</taxon>
        <taxon>metagenomes</taxon>
        <taxon>organismal metagenomes</taxon>
    </lineage>
</organism>
<feature type="region of interest" description="Disordered" evidence="1">
    <location>
        <begin position="1"/>
        <end position="34"/>
    </location>
</feature>
<dbReference type="EMBL" id="MN739921">
    <property type="protein sequence ID" value="QHT77797.1"/>
    <property type="molecule type" value="Genomic_DNA"/>
</dbReference>
<evidence type="ECO:0000313" key="2">
    <source>
        <dbReference type="EMBL" id="QHT77797.1"/>
    </source>
</evidence>